<dbReference type="EC" id="2.4.-.-" evidence="2"/>
<gene>
    <name evidence="2" type="ORF">QGN29_02280</name>
</gene>
<dbReference type="AlphaFoldDB" id="A0AA52EJ22"/>
<dbReference type="InterPro" id="IPR029044">
    <property type="entry name" value="Nucleotide-diphossugar_trans"/>
</dbReference>
<sequence length="646" mass="74560">MIKTVQKDPKFGIVIPVFGHSRLVSEAIISACEQETEYAYKVIVVDDGCLSPETYEGVHSLVHAYKDKLLYVRQKNSKLPASRNKGITHLRKLYPSIEAYLFLDADNRLQPHSLETYYTALTDPRNEESVGWAYPDIIQFGLTNFSDHYEVRLTSESYSVLRQLTANISEAGSMVSAKVFDAGVFYDESLVHGFEDWDFWLLCIEAGFTACRVRNSGFLYRRRPESMLTSSYRMNDYLKLSLRHKHKALYSIDTVLAAKFQEKPTYAYVAIDRETVHTFNDPIGPMIESEVGGFLEHFDSWKQDPQLHFIADLIFVGSKLCREIITSNLQLTRALFWELFIHEFSEAEIEIRFGAFPGIIYSQQPLEKCHLKLLKTKQVESEKKLSLILCYPFMRERIELLPSYDFEGYSFEGFNSDQKEVAGHTYDDEILSYWGPSTQKVEEELLEEFTEHEGLPFFPVTNQEKLLHVGLDFTAYYVANPSQIDRLKELLVKLEIHSVSFEYETPQEKEFLMRAFIGINQIDIIPFRVISSEIQYGYYNSSQIASYVPHVYSNRLISLGSGFKELYNFGSLIAFSAAGVLKNNETSMHVIKREKMPQSLVRGCSYGDSILAFEHVIQRLYLESEADYRYFNGKNIPKMKLTLLKL</sequence>
<reference evidence="2" key="1">
    <citation type="submission" date="2023-04" db="EMBL/GenBank/DDBJ databases">
        <title>Complete genome sequence of Temperatibacter marinus.</title>
        <authorList>
            <person name="Rong J.-C."/>
            <person name="Yi M.-L."/>
            <person name="Zhao Q."/>
        </authorList>
    </citation>
    <scope>NUCLEOTIDE SEQUENCE</scope>
    <source>
        <strain evidence="2">NBRC 110045</strain>
    </source>
</reference>
<name>A0AA52EJ22_9PROT</name>
<feature type="domain" description="Glycosyltransferase 2-like" evidence="1">
    <location>
        <begin position="13"/>
        <end position="180"/>
    </location>
</feature>
<dbReference type="SUPFAM" id="SSF53448">
    <property type="entry name" value="Nucleotide-diphospho-sugar transferases"/>
    <property type="match status" value="1"/>
</dbReference>
<dbReference type="Proteomes" id="UP001268683">
    <property type="component" value="Chromosome"/>
</dbReference>
<dbReference type="PANTHER" id="PTHR22916">
    <property type="entry name" value="GLYCOSYLTRANSFERASE"/>
    <property type="match status" value="1"/>
</dbReference>
<keyword evidence="2" id="KW-0808">Transferase</keyword>
<dbReference type="Gene3D" id="3.90.550.10">
    <property type="entry name" value="Spore Coat Polysaccharide Biosynthesis Protein SpsA, Chain A"/>
    <property type="match status" value="1"/>
</dbReference>
<proteinExistence type="predicted"/>
<organism evidence="2 3">
    <name type="scientific">Temperatibacter marinus</name>
    <dbReference type="NCBI Taxonomy" id="1456591"/>
    <lineage>
        <taxon>Bacteria</taxon>
        <taxon>Pseudomonadati</taxon>
        <taxon>Pseudomonadota</taxon>
        <taxon>Alphaproteobacteria</taxon>
        <taxon>Kordiimonadales</taxon>
        <taxon>Temperatibacteraceae</taxon>
        <taxon>Temperatibacter</taxon>
    </lineage>
</organism>
<dbReference type="GO" id="GO:0016758">
    <property type="term" value="F:hexosyltransferase activity"/>
    <property type="evidence" value="ECO:0007669"/>
    <property type="project" value="UniProtKB-ARBA"/>
</dbReference>
<dbReference type="CDD" id="cd00761">
    <property type="entry name" value="Glyco_tranf_GTA_type"/>
    <property type="match status" value="1"/>
</dbReference>
<dbReference type="EMBL" id="CP123872">
    <property type="protein sequence ID" value="WND03194.1"/>
    <property type="molecule type" value="Genomic_DNA"/>
</dbReference>
<evidence type="ECO:0000259" key="1">
    <source>
        <dbReference type="Pfam" id="PF00535"/>
    </source>
</evidence>
<evidence type="ECO:0000313" key="2">
    <source>
        <dbReference type="EMBL" id="WND03194.1"/>
    </source>
</evidence>
<dbReference type="Pfam" id="PF00535">
    <property type="entry name" value="Glycos_transf_2"/>
    <property type="match status" value="1"/>
</dbReference>
<evidence type="ECO:0000313" key="3">
    <source>
        <dbReference type="Proteomes" id="UP001268683"/>
    </source>
</evidence>
<dbReference type="PANTHER" id="PTHR22916:SF3">
    <property type="entry name" value="UDP-GLCNAC:BETAGAL BETA-1,3-N-ACETYLGLUCOSAMINYLTRANSFERASE-LIKE PROTEIN 1"/>
    <property type="match status" value="1"/>
</dbReference>
<dbReference type="RefSeq" id="WP_310799043.1">
    <property type="nucleotide sequence ID" value="NZ_CP123872.1"/>
</dbReference>
<dbReference type="KEGG" id="tmk:QGN29_02280"/>
<dbReference type="InterPro" id="IPR001173">
    <property type="entry name" value="Glyco_trans_2-like"/>
</dbReference>
<protein>
    <submittedName>
        <fullName evidence="2">Glycosyltransferase family A protein</fullName>
        <ecNumber evidence="2">2.4.-.-</ecNumber>
    </submittedName>
</protein>
<keyword evidence="2" id="KW-0328">Glycosyltransferase</keyword>
<accession>A0AA52EJ22</accession>
<keyword evidence="3" id="KW-1185">Reference proteome</keyword>